<gene>
    <name evidence="1" type="ORF">EVAR_72886_1</name>
</gene>
<evidence type="ECO:0000313" key="1">
    <source>
        <dbReference type="EMBL" id="GBP02739.1"/>
    </source>
</evidence>
<dbReference type="Proteomes" id="UP000299102">
    <property type="component" value="Unassembled WGS sequence"/>
</dbReference>
<dbReference type="AlphaFoldDB" id="A0A4C1SKS9"/>
<dbReference type="OrthoDB" id="1728974at2759"/>
<protein>
    <submittedName>
        <fullName evidence="1">Uncharacterized protein</fullName>
    </submittedName>
</protein>
<organism evidence="1 2">
    <name type="scientific">Eumeta variegata</name>
    <name type="common">Bagworm moth</name>
    <name type="synonym">Eumeta japonica</name>
    <dbReference type="NCBI Taxonomy" id="151549"/>
    <lineage>
        <taxon>Eukaryota</taxon>
        <taxon>Metazoa</taxon>
        <taxon>Ecdysozoa</taxon>
        <taxon>Arthropoda</taxon>
        <taxon>Hexapoda</taxon>
        <taxon>Insecta</taxon>
        <taxon>Pterygota</taxon>
        <taxon>Neoptera</taxon>
        <taxon>Endopterygota</taxon>
        <taxon>Lepidoptera</taxon>
        <taxon>Glossata</taxon>
        <taxon>Ditrysia</taxon>
        <taxon>Tineoidea</taxon>
        <taxon>Psychidae</taxon>
        <taxon>Oiketicinae</taxon>
        <taxon>Eumeta</taxon>
    </lineage>
</organism>
<dbReference type="EMBL" id="BGZK01003580">
    <property type="protein sequence ID" value="GBP02739.1"/>
    <property type="molecule type" value="Genomic_DNA"/>
</dbReference>
<sequence>MPRYYTWNASTKKIQRRKQGDAVLGYPGVRCTDALGHIYTVHPKNDECFYLRLLLVNVRGPISFESLRTVDGVVYPTFCAAYQELNLLEN</sequence>
<name>A0A4C1SKS9_EUMVA</name>
<proteinExistence type="predicted"/>
<evidence type="ECO:0000313" key="2">
    <source>
        <dbReference type="Proteomes" id="UP000299102"/>
    </source>
</evidence>
<reference evidence="1 2" key="1">
    <citation type="journal article" date="2019" name="Commun. Biol.">
        <title>The bagworm genome reveals a unique fibroin gene that provides high tensile strength.</title>
        <authorList>
            <person name="Kono N."/>
            <person name="Nakamura H."/>
            <person name="Ohtoshi R."/>
            <person name="Tomita M."/>
            <person name="Numata K."/>
            <person name="Arakawa K."/>
        </authorList>
    </citation>
    <scope>NUCLEOTIDE SEQUENCE [LARGE SCALE GENOMIC DNA]</scope>
</reference>
<comment type="caution">
    <text evidence="1">The sequence shown here is derived from an EMBL/GenBank/DDBJ whole genome shotgun (WGS) entry which is preliminary data.</text>
</comment>
<accession>A0A4C1SKS9</accession>
<keyword evidence="2" id="KW-1185">Reference proteome</keyword>
<dbReference type="STRING" id="151549.A0A4C1SKS9"/>